<dbReference type="Proteomes" id="UP001197974">
    <property type="component" value="Chromosome"/>
</dbReference>
<feature type="domain" description="F5/8 type C" evidence="5">
    <location>
        <begin position="26"/>
        <end position="165"/>
    </location>
</feature>
<reference evidence="7 8" key="1">
    <citation type="submission" date="2023-06" db="EMBL/GenBank/DDBJ databases">
        <title>Five Gram-positive bacteria isolated from mangrove sediments in Shenzhen, Guangdong, China.</title>
        <authorList>
            <person name="Yu S."/>
            <person name="Zheng W."/>
            <person name="Huang Y."/>
        </authorList>
    </citation>
    <scope>NUCLEOTIDE SEQUENCE [LARGE SCALE GENOMIC DNA]</scope>
    <source>
        <strain evidence="7 8">SaN35-3</strain>
    </source>
</reference>
<accession>A0ABY9JTE0</accession>
<evidence type="ECO:0000259" key="5">
    <source>
        <dbReference type="PROSITE" id="PS50022"/>
    </source>
</evidence>
<evidence type="ECO:0000256" key="4">
    <source>
        <dbReference type="SAM" id="SignalP"/>
    </source>
</evidence>
<dbReference type="InterPro" id="IPR050546">
    <property type="entry name" value="Glycosyl_Hydrlase_16"/>
</dbReference>
<dbReference type="PANTHER" id="PTHR10963">
    <property type="entry name" value="GLYCOSYL HYDROLASE-RELATED"/>
    <property type="match status" value="1"/>
</dbReference>
<gene>
    <name evidence="7" type="ORF">LC087_13040</name>
</gene>
<evidence type="ECO:0000256" key="3">
    <source>
        <dbReference type="SAM" id="MobiDB-lite"/>
    </source>
</evidence>
<keyword evidence="2" id="KW-0378">Hydrolase</keyword>
<name>A0ABY9JTE0_9BACI</name>
<dbReference type="InterPro" id="IPR013320">
    <property type="entry name" value="ConA-like_dom_sf"/>
</dbReference>
<feature type="domain" description="GH16" evidence="6">
    <location>
        <begin position="173"/>
        <end position="467"/>
    </location>
</feature>
<sequence length="1067" mass="120205">MSRKRNILNRFIALSLCFLLIIPSFSMSIQAEAADQVTTNLALNKTVVTSGFEPGNDPEKAVDGDAGTRWSSGFTDDEWIYVDLGESMVVDSVSLNWEAAYGKSYKIQVSEDGNEWTDVYSTEDGDGEIDEIHFDRTSARYVKMLGVKRATVYGYSLYEFEVYNSDNDETVNDDESNEEEDSNDEQSSDEEANDDVVNNESDYSDWTLYWNDEFDGDEVDPSKWKYETGNWIVDEDGNGVAAGWGNQEHQYYTDSSENVTVKDGELLLTAKEEQVSDQFGTYQYTSGKLVTNDIFSKKYGKFEARMKLPEGQGLWPAFWMMPDDDVYGEWASSGEIDIMEAGGSHSDKIGGTIHYGENWPNNLATGADYEFPEGQSITDYHVYSIEWEPGEIRWYVDGNLYQTLNNWYSQGEHQADNYSYPAPFDQEFYMILNLAVGGWYDGDPDGNTEFPAQVAVDYVRVYELTGRDYREVTEPEFEPQELPEDAKVALEDGNLVYNNNYDGTNVGDIDYDTLYKNIYTDGIDGVDNTKFWYFLEGPDFGGDSTFSIDTIEDTNYAKVDINRVGGQAYAIQMIQDVSLAKGNYYKLSFDAKASGKRDLSINIGGDGTDEDGGWVSYEKETFQLTDEFESYELTFQMSNDTDLDSRLEFNLGLYPESVWLGNVRVEAVEKPVIDENASKTPLGNGNLIYNGTFDQGDMDRLTYWNLEVDNDAEASYQVDEDTRDLQVAIENGGSNASSVQVNQQGLQLDAYQEYTLYFDAKASESRNMDVTIVNEDGTESYASESFTLNKGTDQYRYSFAMPETSDPMGQLQFNVGGQDGEVFIDNVQMYKLAPDMSYLFREGFEETEGITGTLNALENTSVSISSDAKDGSRAIAFNHESGSWGGFYVPLSKKIDVSQYGELVLSVKNPDDVDFLAIKPEGNGTEPLKDVNLFDYTPVTDGEWETYTIPLDEFIGVDFTQLDYFGLWNPQKEGKYIDSQIMIDELYFKGEPAEIVGGFDKMTFDSTDDVWSKWDGDYNSGYGSSTISVVEGELIADVTAVGTKSYAPQIYFEGFTLRRRQDIYSKL</sequence>
<dbReference type="InterPro" id="IPR000421">
    <property type="entry name" value="FA58C"/>
</dbReference>
<dbReference type="InterPro" id="IPR008979">
    <property type="entry name" value="Galactose-bd-like_sf"/>
</dbReference>
<feature type="region of interest" description="Disordered" evidence="3">
    <location>
        <begin position="166"/>
        <end position="198"/>
    </location>
</feature>
<dbReference type="CDD" id="cd08023">
    <property type="entry name" value="GH16_laminarinase_like"/>
    <property type="match status" value="1"/>
</dbReference>
<dbReference type="PROSITE" id="PS51762">
    <property type="entry name" value="GH16_2"/>
    <property type="match status" value="1"/>
</dbReference>
<protein>
    <submittedName>
        <fullName evidence="7">Family 16 glycosylhydrolase</fullName>
    </submittedName>
</protein>
<evidence type="ECO:0000256" key="1">
    <source>
        <dbReference type="ARBA" id="ARBA00006865"/>
    </source>
</evidence>
<evidence type="ECO:0000256" key="2">
    <source>
        <dbReference type="ARBA" id="ARBA00022801"/>
    </source>
</evidence>
<evidence type="ECO:0000259" key="6">
    <source>
        <dbReference type="PROSITE" id="PS51762"/>
    </source>
</evidence>
<dbReference type="RefSeq" id="WP_306019631.1">
    <property type="nucleotide sequence ID" value="NZ_CP129013.1"/>
</dbReference>
<dbReference type="PANTHER" id="PTHR10963:SF55">
    <property type="entry name" value="GLYCOSIDE HYDROLASE FAMILY 16 PROTEIN"/>
    <property type="match status" value="1"/>
</dbReference>
<dbReference type="InterPro" id="IPR003305">
    <property type="entry name" value="CenC_carb-bd"/>
</dbReference>
<dbReference type="SUPFAM" id="SSF49899">
    <property type="entry name" value="Concanavalin A-like lectins/glucanases"/>
    <property type="match status" value="1"/>
</dbReference>
<evidence type="ECO:0000313" key="8">
    <source>
        <dbReference type="Proteomes" id="UP001197974"/>
    </source>
</evidence>
<feature type="signal peptide" evidence="4">
    <location>
        <begin position="1"/>
        <end position="33"/>
    </location>
</feature>
<dbReference type="Pfam" id="PF00754">
    <property type="entry name" value="F5_F8_type_C"/>
    <property type="match status" value="1"/>
</dbReference>
<organism evidence="7 8">
    <name type="scientific">Bacillus carboniphilus</name>
    <dbReference type="NCBI Taxonomy" id="86663"/>
    <lineage>
        <taxon>Bacteria</taxon>
        <taxon>Bacillati</taxon>
        <taxon>Bacillota</taxon>
        <taxon>Bacilli</taxon>
        <taxon>Bacillales</taxon>
        <taxon>Bacillaceae</taxon>
        <taxon>Bacillus</taxon>
    </lineage>
</organism>
<keyword evidence="8" id="KW-1185">Reference proteome</keyword>
<dbReference type="InterPro" id="IPR000757">
    <property type="entry name" value="Beta-glucanase-like"/>
</dbReference>
<comment type="similarity">
    <text evidence="1">Belongs to the glycosyl hydrolase 16 family.</text>
</comment>
<dbReference type="Gene3D" id="2.60.120.200">
    <property type="match status" value="1"/>
</dbReference>
<proteinExistence type="inferred from homology"/>
<evidence type="ECO:0000313" key="7">
    <source>
        <dbReference type="EMBL" id="WLR41773.1"/>
    </source>
</evidence>
<feature type="chain" id="PRO_5045112180" evidence="4">
    <location>
        <begin position="34"/>
        <end position="1067"/>
    </location>
</feature>
<dbReference type="Pfam" id="PF00722">
    <property type="entry name" value="Glyco_hydro_16"/>
    <property type="match status" value="1"/>
</dbReference>
<dbReference type="SUPFAM" id="SSF49785">
    <property type="entry name" value="Galactose-binding domain-like"/>
    <property type="match status" value="4"/>
</dbReference>
<dbReference type="EMBL" id="CP129013">
    <property type="protein sequence ID" value="WLR41773.1"/>
    <property type="molecule type" value="Genomic_DNA"/>
</dbReference>
<keyword evidence="4" id="KW-0732">Signal</keyword>
<dbReference type="PROSITE" id="PS50022">
    <property type="entry name" value="FA58C_3"/>
    <property type="match status" value="1"/>
</dbReference>
<dbReference type="Gene3D" id="2.60.120.260">
    <property type="entry name" value="Galactose-binding domain-like"/>
    <property type="match status" value="4"/>
</dbReference>
<feature type="compositionally biased region" description="Acidic residues" evidence="3">
    <location>
        <begin position="166"/>
        <end position="194"/>
    </location>
</feature>
<dbReference type="Pfam" id="PF02018">
    <property type="entry name" value="CBM_4_9"/>
    <property type="match status" value="2"/>
</dbReference>